<dbReference type="EMBL" id="JAHKPD010000018">
    <property type="protein sequence ID" value="MBU2951223.1"/>
    <property type="molecule type" value="Genomic_DNA"/>
</dbReference>
<accession>A0ACC5UA60</accession>
<sequence length="199" mass="22563">MTVLKHNLYMKKSLILILCLICFSHCKSSKRAKKNNTVKTRHVNIKSAPDIPVDYEIIPNKEKSSSAKKSSKSQADYIIDYALQFKGTRYKWGGTTKSGMDCSGLVFESFRSYDILLPRISRDMAKKGSKISLKKVNTGDLLFFKTGGRRNSINHVGLITAVKNNDIEFIHATSSRGVIVSHLNEKYWLNAFEEARRIL</sequence>
<reference evidence="1" key="1">
    <citation type="submission" date="2021-05" db="EMBL/GenBank/DDBJ databases">
        <title>Draft genomes of bacteria isolated from model marine particles.</title>
        <authorList>
            <person name="Datta M.S."/>
            <person name="Schwartzman J.A."/>
            <person name="Enke T.N."/>
            <person name="Saavedra J."/>
            <person name="Cermak N."/>
            <person name="Cordero O.X."/>
        </authorList>
    </citation>
    <scope>NUCLEOTIDE SEQUENCE</scope>
    <source>
        <strain evidence="1">I2M19</strain>
    </source>
</reference>
<evidence type="ECO:0000313" key="1">
    <source>
        <dbReference type="EMBL" id="MBU2951223.1"/>
    </source>
</evidence>
<proteinExistence type="predicted"/>
<protein>
    <submittedName>
        <fullName evidence="1">C40 family peptidase</fullName>
    </submittedName>
</protein>
<dbReference type="Proteomes" id="UP001647509">
    <property type="component" value="Unassembled WGS sequence"/>
</dbReference>
<gene>
    <name evidence="1" type="ORF">KO493_10990</name>
</gene>
<evidence type="ECO:0000313" key="2">
    <source>
        <dbReference type="Proteomes" id="UP001647509"/>
    </source>
</evidence>
<name>A0ACC5UA60_9FLAO</name>
<comment type="caution">
    <text evidence="1">The sequence shown here is derived from an EMBL/GenBank/DDBJ whole genome shotgun (WGS) entry which is preliminary data.</text>
</comment>
<organism evidence="1 2">
    <name type="scientific">Pseudotamlana agarivorans</name>
    <dbReference type="NCBI Taxonomy" id="481183"/>
    <lineage>
        <taxon>Bacteria</taxon>
        <taxon>Pseudomonadati</taxon>
        <taxon>Bacteroidota</taxon>
        <taxon>Flavobacteriia</taxon>
        <taxon>Flavobacteriales</taxon>
        <taxon>Flavobacteriaceae</taxon>
        <taxon>Pseudotamlana</taxon>
    </lineage>
</organism>
<keyword evidence="2" id="KW-1185">Reference proteome</keyword>